<feature type="domain" description="SusD-like N-terminal" evidence="7">
    <location>
        <begin position="25"/>
        <end position="222"/>
    </location>
</feature>
<dbReference type="EMBL" id="JBBVGT010000003">
    <property type="protein sequence ID" value="MFB5946733.1"/>
    <property type="molecule type" value="Genomic_DNA"/>
</dbReference>
<keyword evidence="5" id="KW-0998">Cell outer membrane</keyword>
<dbReference type="PROSITE" id="PS51257">
    <property type="entry name" value="PROKAR_LIPOPROTEIN"/>
    <property type="match status" value="1"/>
</dbReference>
<keyword evidence="9" id="KW-1185">Reference proteome</keyword>
<name>A0ABV5CHA8_9SPHI</name>
<comment type="similarity">
    <text evidence="2">Belongs to the SusD family.</text>
</comment>
<gene>
    <name evidence="8" type="ORF">WKR92_12945</name>
</gene>
<keyword evidence="3" id="KW-0732">Signal</keyword>
<dbReference type="CDD" id="cd08977">
    <property type="entry name" value="SusD"/>
    <property type="match status" value="1"/>
</dbReference>
<dbReference type="SUPFAM" id="SSF48452">
    <property type="entry name" value="TPR-like"/>
    <property type="match status" value="1"/>
</dbReference>
<evidence type="ECO:0000256" key="2">
    <source>
        <dbReference type="ARBA" id="ARBA00006275"/>
    </source>
</evidence>
<evidence type="ECO:0000256" key="1">
    <source>
        <dbReference type="ARBA" id="ARBA00004442"/>
    </source>
</evidence>
<evidence type="ECO:0000256" key="5">
    <source>
        <dbReference type="ARBA" id="ARBA00023237"/>
    </source>
</evidence>
<dbReference type="Gene3D" id="1.25.40.390">
    <property type="match status" value="1"/>
</dbReference>
<dbReference type="Proteomes" id="UP001580928">
    <property type="component" value="Unassembled WGS sequence"/>
</dbReference>
<reference evidence="8 9" key="1">
    <citation type="submission" date="2024-04" db="EMBL/GenBank/DDBJ databases">
        <title>Albibacterium profundi sp. nov., isolated from sediment of the Challenger Deep of Mariana Trench.</title>
        <authorList>
            <person name="Wang Y."/>
        </authorList>
    </citation>
    <scope>NUCLEOTIDE SEQUENCE [LARGE SCALE GENOMIC DNA]</scope>
    <source>
        <strain evidence="8 9">RHL897</strain>
    </source>
</reference>
<protein>
    <submittedName>
        <fullName evidence="8">RagB/SusD family nutrient uptake outer membrane protein</fullName>
    </submittedName>
</protein>
<organism evidence="8 9">
    <name type="scientific">Albibacterium profundi</name>
    <dbReference type="NCBI Taxonomy" id="3134906"/>
    <lineage>
        <taxon>Bacteria</taxon>
        <taxon>Pseudomonadati</taxon>
        <taxon>Bacteroidota</taxon>
        <taxon>Sphingobacteriia</taxon>
        <taxon>Sphingobacteriales</taxon>
        <taxon>Sphingobacteriaceae</taxon>
        <taxon>Albibacterium</taxon>
    </lineage>
</organism>
<dbReference type="InterPro" id="IPR033985">
    <property type="entry name" value="SusD-like_N"/>
</dbReference>
<comment type="caution">
    <text evidence="8">The sequence shown here is derived from an EMBL/GenBank/DDBJ whole genome shotgun (WGS) entry which is preliminary data.</text>
</comment>
<evidence type="ECO:0000259" key="7">
    <source>
        <dbReference type="Pfam" id="PF14322"/>
    </source>
</evidence>
<evidence type="ECO:0000313" key="9">
    <source>
        <dbReference type="Proteomes" id="UP001580928"/>
    </source>
</evidence>
<dbReference type="Pfam" id="PF07980">
    <property type="entry name" value="SusD_RagB"/>
    <property type="match status" value="1"/>
</dbReference>
<dbReference type="InterPro" id="IPR011990">
    <property type="entry name" value="TPR-like_helical_dom_sf"/>
</dbReference>
<sequence>MLRNKICYGILISSLIFGSCGDRLLDSSPDDKYVESNFWNSEAAADAALTGVYNILRYDGIYGNEATPLWEDTATPNAYNYSDAKGFNSIASGKQMETTGGVIANRWARSYMGIGRANAFLANVDRVDIDEEKKARMKGEAKFLRALYYFFLEAYYGDVPLILDPPALEQGDLPRTPRAEVVAQIIKDLDEAAPVLPPSYSGANVGRVTQGAALALKARVLLFEASPLFNTNNDIQKWDAAAKAAKAVIDLGQYDLYPDYRALFLPENENNEEVIFDIQYIYPDGGHSFDLICRQYNTNAPLRELIDAYYMKDGLPYNESDLYDPDNIYANRDPRMDMTIVYPGATYMGETVSESRFAVTGYGMKKYSIYDEEKPPSDKADLKGGQSETNYMVIRYADVLLMYAEALNEFSGPSPQVYDALNAIRDRVDMPHIEPGHTKETLREEIRHERRIELVGEGYFYNDIRRWMIGEEMLSGPVHAYNGKELEVRSFDPKRDYWWPIPLGELDLNKELDQNPEY</sequence>
<evidence type="ECO:0000259" key="6">
    <source>
        <dbReference type="Pfam" id="PF07980"/>
    </source>
</evidence>
<evidence type="ECO:0000256" key="4">
    <source>
        <dbReference type="ARBA" id="ARBA00023136"/>
    </source>
</evidence>
<keyword evidence="4" id="KW-0472">Membrane</keyword>
<evidence type="ECO:0000313" key="8">
    <source>
        <dbReference type="EMBL" id="MFB5946733.1"/>
    </source>
</evidence>
<accession>A0ABV5CHA8</accession>
<comment type="subcellular location">
    <subcellularLocation>
        <location evidence="1">Cell outer membrane</location>
    </subcellularLocation>
</comment>
<dbReference type="Pfam" id="PF14322">
    <property type="entry name" value="SusD-like_3"/>
    <property type="match status" value="1"/>
</dbReference>
<evidence type="ECO:0000256" key="3">
    <source>
        <dbReference type="ARBA" id="ARBA00022729"/>
    </source>
</evidence>
<proteinExistence type="inferred from homology"/>
<dbReference type="RefSeq" id="WP_375558262.1">
    <property type="nucleotide sequence ID" value="NZ_JBBVGT010000003.1"/>
</dbReference>
<dbReference type="InterPro" id="IPR012944">
    <property type="entry name" value="SusD_RagB_dom"/>
</dbReference>
<feature type="domain" description="RagB/SusD" evidence="6">
    <location>
        <begin position="296"/>
        <end position="518"/>
    </location>
</feature>